<proteinExistence type="predicted"/>
<gene>
    <name evidence="1" type="ORF">DSO57_1001122</name>
</gene>
<evidence type="ECO:0000313" key="1">
    <source>
        <dbReference type="EMBL" id="KAJ9055680.1"/>
    </source>
</evidence>
<name>A0ACC2S055_9FUNG</name>
<reference evidence="1" key="1">
    <citation type="submission" date="2022-04" db="EMBL/GenBank/DDBJ databases">
        <title>Genome of the entomopathogenic fungus Entomophthora muscae.</title>
        <authorList>
            <person name="Elya C."/>
            <person name="Lovett B.R."/>
            <person name="Lee E."/>
            <person name="Macias A.M."/>
            <person name="Hajek A.E."/>
            <person name="De Bivort B.L."/>
            <person name="Kasson M.T."/>
            <person name="De Fine Licht H.H."/>
            <person name="Stajich J.E."/>
        </authorList>
    </citation>
    <scope>NUCLEOTIDE SEQUENCE</scope>
    <source>
        <strain evidence="1">Berkeley</strain>
    </source>
</reference>
<accession>A0ACC2S055</accession>
<dbReference type="EMBL" id="QTSX02006392">
    <property type="protein sequence ID" value="KAJ9055680.1"/>
    <property type="molecule type" value="Genomic_DNA"/>
</dbReference>
<protein>
    <submittedName>
        <fullName evidence="1">Uncharacterized protein</fullName>
    </submittedName>
</protein>
<keyword evidence="2" id="KW-1185">Reference proteome</keyword>
<sequence length="195" mass="21613">METSQDPLGPEISPLHDCTPPSLKHQEMKANPSPEEHPVKSSIAFSPETQSTFELYDEIFEKGTHTPPTTPSLLPLSPNAINSRWNPERPNPFSALEEQLEFHDPLLAVEDPRYNMVTVETVSETPADHSNHSNDAEPNLEIQEMNPSSSHMPDVTSTPDATSVDGVHPMESELPAESAHYYSNQPMENITISGY</sequence>
<evidence type="ECO:0000313" key="2">
    <source>
        <dbReference type="Proteomes" id="UP001165960"/>
    </source>
</evidence>
<dbReference type="Proteomes" id="UP001165960">
    <property type="component" value="Unassembled WGS sequence"/>
</dbReference>
<organism evidence="1 2">
    <name type="scientific">Entomophthora muscae</name>
    <dbReference type="NCBI Taxonomy" id="34485"/>
    <lineage>
        <taxon>Eukaryota</taxon>
        <taxon>Fungi</taxon>
        <taxon>Fungi incertae sedis</taxon>
        <taxon>Zoopagomycota</taxon>
        <taxon>Entomophthoromycotina</taxon>
        <taxon>Entomophthoromycetes</taxon>
        <taxon>Entomophthorales</taxon>
        <taxon>Entomophthoraceae</taxon>
        <taxon>Entomophthora</taxon>
    </lineage>
</organism>
<comment type="caution">
    <text evidence="1">The sequence shown here is derived from an EMBL/GenBank/DDBJ whole genome shotgun (WGS) entry which is preliminary data.</text>
</comment>